<evidence type="ECO:0000313" key="2">
    <source>
        <dbReference type="EMBL" id="CAI9107529.1"/>
    </source>
</evidence>
<feature type="region of interest" description="Disordered" evidence="1">
    <location>
        <begin position="94"/>
        <end position="128"/>
    </location>
</feature>
<feature type="region of interest" description="Disordered" evidence="1">
    <location>
        <begin position="1"/>
        <end position="33"/>
    </location>
</feature>
<gene>
    <name evidence="2" type="ORF">OLC1_LOCUS15823</name>
</gene>
<sequence length="626" mass="67519">MAEEDKTVVLDISSDDDAGWGGGGVTASGGDGGIVGCRDDGDWISELLGEVDKGKDDDDSDDVVVVGEVIVKPKLRVSKTLVKCGNKVLDDKEDDGDDDDCVVLDGDPDKPLSIQKDKGGGEEEEDSDDLLVVSEKGPVACRDYPHARHLCVKFPFNSTAHESHCDQCHCYVCDSLAPCLHWSCGITAIDHCHANDKDDFWKNLRRSVKKSNGTLPVVSRAPEISTSAGQSPPSQISLSLRPELVQRYTTPKSTVSPIAPQFEYYPRDKFHPQVVSYPLQYARKNLNRGDRRHIGVNAGSQVISRTPFRSSTMTSGVPTANQYRSNSVRYTYTRRNPHPGMLGPRSVDPRAGVTPVHNAYKDSSRANVGGIATNLMPNISAQTNVGSANYTPIQPQILPQSHGGSGNKNADGLLHQVSPQMNVGSNFISPIAQATVGNGPNWGHTFDNPFIFQSQQTPSLERAKVSQTSGPFLSRSTTFPSNMADIYSRSFPSQPIAGDAFENSLAYQSQVCSSATSPLNAGEHLLVQGIHSQSAMQSSSTDVHQAEGCSQDVSGEILISQTNNAQNVMHANSADVDYGLDFQRSSKKQPPAVNQLQNAVQSDEPYVPLDGKESGGVKRVLTQTPK</sequence>
<accession>A0AAV1DKQ7</accession>
<feature type="region of interest" description="Disordered" evidence="1">
    <location>
        <begin position="584"/>
        <end position="626"/>
    </location>
</feature>
<name>A0AAV1DKQ7_OLDCO</name>
<feature type="compositionally biased region" description="Basic and acidic residues" evidence="1">
    <location>
        <begin position="107"/>
        <end position="121"/>
    </location>
</feature>
<proteinExistence type="predicted"/>
<dbReference type="Proteomes" id="UP001161247">
    <property type="component" value="Chromosome 5"/>
</dbReference>
<protein>
    <submittedName>
        <fullName evidence="2">OLC1v1006902C1</fullName>
    </submittedName>
</protein>
<dbReference type="PANTHER" id="PTHR33443">
    <property type="entry name" value="ZGC:112980"/>
    <property type="match status" value="1"/>
</dbReference>
<keyword evidence="3" id="KW-1185">Reference proteome</keyword>
<evidence type="ECO:0000313" key="3">
    <source>
        <dbReference type="Proteomes" id="UP001161247"/>
    </source>
</evidence>
<dbReference type="EMBL" id="OX459122">
    <property type="protein sequence ID" value="CAI9107529.1"/>
    <property type="molecule type" value="Genomic_DNA"/>
</dbReference>
<reference evidence="2" key="1">
    <citation type="submission" date="2023-03" db="EMBL/GenBank/DDBJ databases">
        <authorList>
            <person name="Julca I."/>
        </authorList>
    </citation>
    <scope>NUCLEOTIDE SEQUENCE</scope>
</reference>
<organism evidence="2 3">
    <name type="scientific">Oldenlandia corymbosa var. corymbosa</name>
    <dbReference type="NCBI Taxonomy" id="529605"/>
    <lineage>
        <taxon>Eukaryota</taxon>
        <taxon>Viridiplantae</taxon>
        <taxon>Streptophyta</taxon>
        <taxon>Embryophyta</taxon>
        <taxon>Tracheophyta</taxon>
        <taxon>Spermatophyta</taxon>
        <taxon>Magnoliopsida</taxon>
        <taxon>eudicotyledons</taxon>
        <taxon>Gunneridae</taxon>
        <taxon>Pentapetalae</taxon>
        <taxon>asterids</taxon>
        <taxon>lamiids</taxon>
        <taxon>Gentianales</taxon>
        <taxon>Rubiaceae</taxon>
        <taxon>Rubioideae</taxon>
        <taxon>Spermacoceae</taxon>
        <taxon>Hedyotis-Oldenlandia complex</taxon>
        <taxon>Oldenlandia</taxon>
    </lineage>
</organism>
<feature type="compositionally biased region" description="Polar residues" evidence="1">
    <location>
        <begin position="592"/>
        <end position="601"/>
    </location>
</feature>
<dbReference type="PANTHER" id="PTHR33443:SF35">
    <property type="entry name" value="VQ DOMAIN-CONTAINING PROTEIN"/>
    <property type="match status" value="1"/>
</dbReference>
<feature type="compositionally biased region" description="Gly residues" evidence="1">
    <location>
        <begin position="19"/>
        <end position="33"/>
    </location>
</feature>
<dbReference type="AlphaFoldDB" id="A0AAV1DKQ7"/>
<dbReference type="InterPro" id="IPR053234">
    <property type="entry name" value="RPM1_Interactor"/>
</dbReference>
<evidence type="ECO:0000256" key="1">
    <source>
        <dbReference type="SAM" id="MobiDB-lite"/>
    </source>
</evidence>